<comment type="caution">
    <text evidence="1">The sequence shown here is derived from an EMBL/GenBank/DDBJ whole genome shotgun (WGS) entry which is preliminary data.</text>
</comment>
<gene>
    <name evidence="1" type="ORF">HMPREF3202_01364</name>
</gene>
<evidence type="ECO:0000313" key="1">
    <source>
        <dbReference type="EMBL" id="KXO16486.1"/>
    </source>
</evidence>
<name>A0A137SVK6_9BACT</name>
<protein>
    <submittedName>
        <fullName evidence="1">Uncharacterized protein</fullName>
    </submittedName>
</protein>
<dbReference type="Proteomes" id="UP000070093">
    <property type="component" value="Unassembled WGS sequence"/>
</dbReference>
<accession>A0A137SVK6</accession>
<dbReference type="STRING" id="28125.HMPREF3202_01364"/>
<dbReference type="AlphaFoldDB" id="A0A137SVK6"/>
<organism evidence="1 2">
    <name type="scientific">Prevotella bivia</name>
    <dbReference type="NCBI Taxonomy" id="28125"/>
    <lineage>
        <taxon>Bacteria</taxon>
        <taxon>Pseudomonadati</taxon>
        <taxon>Bacteroidota</taxon>
        <taxon>Bacteroidia</taxon>
        <taxon>Bacteroidales</taxon>
        <taxon>Prevotellaceae</taxon>
        <taxon>Prevotella</taxon>
    </lineage>
</organism>
<dbReference type="PATRIC" id="fig|28125.4.peg.1348"/>
<evidence type="ECO:0000313" key="2">
    <source>
        <dbReference type="Proteomes" id="UP000070093"/>
    </source>
</evidence>
<reference evidence="1 2" key="1">
    <citation type="submission" date="2016-02" db="EMBL/GenBank/DDBJ databases">
        <authorList>
            <person name="Wen L."/>
            <person name="He K."/>
            <person name="Yang H."/>
        </authorList>
    </citation>
    <scope>NUCLEOTIDE SEQUENCE [LARGE SCALE GENOMIC DNA]</scope>
    <source>
        <strain evidence="1 2">GED7880</strain>
    </source>
</reference>
<dbReference type="EMBL" id="LTAG01000070">
    <property type="protein sequence ID" value="KXO16486.1"/>
    <property type="molecule type" value="Genomic_DNA"/>
</dbReference>
<proteinExistence type="predicted"/>
<sequence length="39" mass="4467">MGYSITISQNYLPYLPDGLTLTLHIKFEIPTAMLQKQLN</sequence>